<gene>
    <name evidence="2" type="ORF">Tci_003937</name>
</gene>
<accession>A0A6L2J4P2</accession>
<evidence type="ECO:0000256" key="1">
    <source>
        <dbReference type="SAM" id="Coils"/>
    </source>
</evidence>
<proteinExistence type="predicted"/>
<dbReference type="EMBL" id="BKCJ010000303">
    <property type="protein sequence ID" value="GEU31959.1"/>
    <property type="molecule type" value="Genomic_DNA"/>
</dbReference>
<evidence type="ECO:0000313" key="2">
    <source>
        <dbReference type="EMBL" id="GEU31959.1"/>
    </source>
</evidence>
<organism evidence="2">
    <name type="scientific">Tanacetum cinerariifolium</name>
    <name type="common">Dalmatian daisy</name>
    <name type="synonym">Chrysanthemum cinerariifolium</name>
    <dbReference type="NCBI Taxonomy" id="118510"/>
    <lineage>
        <taxon>Eukaryota</taxon>
        <taxon>Viridiplantae</taxon>
        <taxon>Streptophyta</taxon>
        <taxon>Embryophyta</taxon>
        <taxon>Tracheophyta</taxon>
        <taxon>Spermatophyta</taxon>
        <taxon>Magnoliopsida</taxon>
        <taxon>eudicotyledons</taxon>
        <taxon>Gunneridae</taxon>
        <taxon>Pentapetalae</taxon>
        <taxon>asterids</taxon>
        <taxon>campanulids</taxon>
        <taxon>Asterales</taxon>
        <taxon>Asteraceae</taxon>
        <taxon>Asteroideae</taxon>
        <taxon>Anthemideae</taxon>
        <taxon>Anthemidinae</taxon>
        <taxon>Tanacetum</taxon>
    </lineage>
</organism>
<name>A0A6L2J4P2_TANCI</name>
<keyword evidence="1" id="KW-0175">Coiled coil</keyword>
<feature type="coiled-coil region" evidence="1">
    <location>
        <begin position="35"/>
        <end position="69"/>
    </location>
</feature>
<dbReference type="AlphaFoldDB" id="A0A6L2J4P2"/>
<sequence>MRRIGKGFSGVDTPLFDGMLVQQQVQAVEDAADDEDDDNETCATLTKQVDNLEQDKISQVIEITKLKQRVRRGGITELDADEDVTLVDAKEDMNADVQGRLVESQAKVYHLDLQHAEKVLNMQDTNEAEPAKVEEVIKVVTATKLMTEVVTTAAATITVAQVPKASAPRRRKGVVIQDPGKTATASVVVHTKDEAFARELEAELNANIIWGDVMDQVKRREKQDNTVMRYQALKRKPITEAQARKNMMIYLKNMAGFKTNFLKGMTYNDIRPIFEKHCNLIKAFLEKREEEVTVPEEGIKRKGKHLEQDTAKKERIDVTPLFVKKTLCHNLGVISKHS</sequence>
<protein>
    <submittedName>
        <fullName evidence="2">Uncharacterized protein</fullName>
    </submittedName>
</protein>
<reference evidence="2" key="1">
    <citation type="journal article" date="2019" name="Sci. Rep.">
        <title>Draft genome of Tanacetum cinerariifolium, the natural source of mosquito coil.</title>
        <authorList>
            <person name="Yamashiro T."/>
            <person name="Shiraishi A."/>
            <person name="Satake H."/>
            <person name="Nakayama K."/>
        </authorList>
    </citation>
    <scope>NUCLEOTIDE SEQUENCE</scope>
</reference>
<comment type="caution">
    <text evidence="2">The sequence shown here is derived from an EMBL/GenBank/DDBJ whole genome shotgun (WGS) entry which is preliminary data.</text>
</comment>